<dbReference type="GO" id="GO:0016810">
    <property type="term" value="F:hydrolase activity, acting on carbon-nitrogen (but not peptide) bonds"/>
    <property type="evidence" value="ECO:0007669"/>
    <property type="project" value="InterPro"/>
</dbReference>
<accession>A0A382BX73</accession>
<dbReference type="PROSITE" id="PS51677">
    <property type="entry name" value="NODB"/>
    <property type="match status" value="1"/>
</dbReference>
<protein>
    <recommendedName>
        <fullName evidence="1">NodB homology domain-containing protein</fullName>
    </recommendedName>
</protein>
<name>A0A382BX73_9ZZZZ</name>
<organism evidence="2">
    <name type="scientific">marine metagenome</name>
    <dbReference type="NCBI Taxonomy" id="408172"/>
    <lineage>
        <taxon>unclassified sequences</taxon>
        <taxon>metagenomes</taxon>
        <taxon>ecological metagenomes</taxon>
    </lineage>
</organism>
<sequence>MLHDSDNIATFFCLGWVARKYPSIVKEISSLGHEIGSHSNAHQLIHRYDRDFFSNDLEISIKSLEDITGKKVIAYRAPGFSLVPETLWVFDELSKQGIEFDCSIFLGNHSHGGRIKAFGENPSVINIDGRKIKEFPINSFKFLFKEVAFSGGGYFRFLPYQVIKRLMYRSGYIMTYFHPRDFDKGQPIIKDLSYYRLFKSY</sequence>
<dbReference type="SUPFAM" id="SSF88713">
    <property type="entry name" value="Glycoside hydrolase/deacetylase"/>
    <property type="match status" value="1"/>
</dbReference>
<gene>
    <name evidence="2" type="ORF">METZ01_LOCUS171244</name>
</gene>
<reference evidence="2" key="1">
    <citation type="submission" date="2018-05" db="EMBL/GenBank/DDBJ databases">
        <authorList>
            <person name="Lanie J.A."/>
            <person name="Ng W.-L."/>
            <person name="Kazmierczak K.M."/>
            <person name="Andrzejewski T.M."/>
            <person name="Davidsen T.M."/>
            <person name="Wayne K.J."/>
            <person name="Tettelin H."/>
            <person name="Glass J.I."/>
            <person name="Rusch D."/>
            <person name="Podicherti R."/>
            <person name="Tsui H.-C.T."/>
            <person name="Winkler M.E."/>
        </authorList>
    </citation>
    <scope>NUCLEOTIDE SEQUENCE</scope>
</reference>
<dbReference type="GO" id="GO:0005975">
    <property type="term" value="P:carbohydrate metabolic process"/>
    <property type="evidence" value="ECO:0007669"/>
    <property type="project" value="InterPro"/>
</dbReference>
<evidence type="ECO:0000259" key="1">
    <source>
        <dbReference type="PROSITE" id="PS51677"/>
    </source>
</evidence>
<dbReference type="CDD" id="cd10941">
    <property type="entry name" value="CE4_PuuE_HpPgdA_like_2"/>
    <property type="match status" value="1"/>
</dbReference>
<feature type="non-terminal residue" evidence="2">
    <location>
        <position position="201"/>
    </location>
</feature>
<dbReference type="Pfam" id="PF11959">
    <property type="entry name" value="DUF3473"/>
    <property type="match status" value="1"/>
</dbReference>
<dbReference type="Pfam" id="PF01522">
    <property type="entry name" value="Polysacc_deac_1"/>
    <property type="match status" value="1"/>
</dbReference>
<dbReference type="InterPro" id="IPR002509">
    <property type="entry name" value="NODB_dom"/>
</dbReference>
<dbReference type="InterPro" id="IPR011330">
    <property type="entry name" value="Glyco_hydro/deAcase_b/a-brl"/>
</dbReference>
<dbReference type="InterPro" id="IPR022560">
    <property type="entry name" value="DUF3473"/>
</dbReference>
<dbReference type="AlphaFoldDB" id="A0A382BX73"/>
<evidence type="ECO:0000313" key="2">
    <source>
        <dbReference type="EMBL" id="SVB18390.1"/>
    </source>
</evidence>
<dbReference type="PANTHER" id="PTHR47561:SF1">
    <property type="entry name" value="POLYSACCHARIDE DEACETYLASE FAMILY PROTEIN (AFU_ORTHOLOGUE AFUA_6G05030)"/>
    <property type="match status" value="1"/>
</dbReference>
<dbReference type="PANTHER" id="PTHR47561">
    <property type="entry name" value="POLYSACCHARIDE DEACETYLASE FAMILY PROTEIN (AFU_ORTHOLOGUE AFUA_6G05030)"/>
    <property type="match status" value="1"/>
</dbReference>
<dbReference type="InterPro" id="IPR045235">
    <property type="entry name" value="PuuE_HpPgdA-like"/>
</dbReference>
<dbReference type="Gene3D" id="3.20.20.370">
    <property type="entry name" value="Glycoside hydrolase/deacetylase"/>
    <property type="match status" value="1"/>
</dbReference>
<dbReference type="EMBL" id="UINC01031792">
    <property type="protein sequence ID" value="SVB18390.1"/>
    <property type="molecule type" value="Genomic_DNA"/>
</dbReference>
<proteinExistence type="predicted"/>
<feature type="domain" description="NodB homology" evidence="1">
    <location>
        <begin position="1"/>
        <end position="201"/>
    </location>
</feature>